<sequence length="88" mass="9691">MNFRLAALAIAASSAMAAPIAAQDYDFASMQQGLTMLELNVSRILRDNGFDTDVSKLSLSQIVQIIFIAENTDEDRNVRNRILAAIEM</sequence>
<proteinExistence type="predicted"/>
<protein>
    <submittedName>
        <fullName evidence="2">Uncharacterized protein</fullName>
    </submittedName>
</protein>
<dbReference type="AlphaFoldDB" id="A0A2R8BWS2"/>
<evidence type="ECO:0000256" key="1">
    <source>
        <dbReference type="SAM" id="SignalP"/>
    </source>
</evidence>
<evidence type="ECO:0000313" key="2">
    <source>
        <dbReference type="EMBL" id="SPJ24595.1"/>
    </source>
</evidence>
<gene>
    <name evidence="2" type="ORF">PAA8504_02431</name>
</gene>
<feature type="chain" id="PRO_5015336420" evidence="1">
    <location>
        <begin position="18"/>
        <end position="88"/>
    </location>
</feature>
<organism evidence="2 3">
    <name type="scientific">Palleronia abyssalis</name>
    <dbReference type="NCBI Taxonomy" id="1501240"/>
    <lineage>
        <taxon>Bacteria</taxon>
        <taxon>Pseudomonadati</taxon>
        <taxon>Pseudomonadota</taxon>
        <taxon>Alphaproteobacteria</taxon>
        <taxon>Rhodobacterales</taxon>
        <taxon>Roseobacteraceae</taxon>
        <taxon>Palleronia</taxon>
    </lineage>
</organism>
<evidence type="ECO:0000313" key="3">
    <source>
        <dbReference type="Proteomes" id="UP000244912"/>
    </source>
</evidence>
<keyword evidence="1" id="KW-0732">Signal</keyword>
<reference evidence="2 3" key="1">
    <citation type="submission" date="2018-03" db="EMBL/GenBank/DDBJ databases">
        <authorList>
            <person name="Keele B.F."/>
        </authorList>
    </citation>
    <scope>NUCLEOTIDE SEQUENCE [LARGE SCALE GENOMIC DNA]</scope>
    <source>
        <strain evidence="2 3">CECT 8504</strain>
    </source>
</reference>
<feature type="signal peptide" evidence="1">
    <location>
        <begin position="1"/>
        <end position="17"/>
    </location>
</feature>
<dbReference type="Proteomes" id="UP000244912">
    <property type="component" value="Unassembled WGS sequence"/>
</dbReference>
<name>A0A2R8BWS2_9RHOB</name>
<dbReference type="RefSeq" id="WP_108894431.1">
    <property type="nucleotide sequence ID" value="NZ_ONZF01000005.1"/>
</dbReference>
<accession>A0A2R8BWS2</accession>
<dbReference type="EMBL" id="ONZF01000005">
    <property type="protein sequence ID" value="SPJ24595.1"/>
    <property type="molecule type" value="Genomic_DNA"/>
</dbReference>
<keyword evidence="3" id="KW-1185">Reference proteome</keyword>